<evidence type="ECO:0000256" key="2">
    <source>
        <dbReference type="ARBA" id="ARBA00023295"/>
    </source>
</evidence>
<feature type="chain" id="PRO_5022064974" description="Glycoside hydrolase family 5 domain-containing protein" evidence="4">
    <location>
        <begin position="31"/>
        <end position="420"/>
    </location>
</feature>
<comment type="similarity">
    <text evidence="3">Belongs to the glycosyl hydrolase 5 (cellulase A) family.</text>
</comment>
<dbReference type="GO" id="GO:0004553">
    <property type="term" value="F:hydrolase activity, hydrolyzing O-glycosyl compounds"/>
    <property type="evidence" value="ECO:0007669"/>
    <property type="project" value="InterPro"/>
</dbReference>
<evidence type="ECO:0000256" key="4">
    <source>
        <dbReference type="SAM" id="SignalP"/>
    </source>
</evidence>
<dbReference type="Pfam" id="PF00150">
    <property type="entry name" value="Cellulase"/>
    <property type="match status" value="1"/>
</dbReference>
<accession>A0A543Q7G5</accession>
<evidence type="ECO:0000313" key="7">
    <source>
        <dbReference type="Proteomes" id="UP000315403"/>
    </source>
</evidence>
<gene>
    <name evidence="6" type="ORF">DLNHIDIE_02155</name>
</gene>
<evidence type="ECO:0000256" key="3">
    <source>
        <dbReference type="RuleBase" id="RU361153"/>
    </source>
</evidence>
<feature type="signal peptide" evidence="4">
    <location>
        <begin position="1"/>
        <end position="30"/>
    </location>
</feature>
<keyword evidence="1 3" id="KW-0378">Hydrolase</keyword>
<sequence length="420" mass="45813">MKQSLRIALATALPAVVLACIACVSNQALANTMPAQTPAPSATTSGVAVVDGRLVVAGTNQLFIPRGFTSVSLAYPTQYAASLCSSHFRASPAAANLQEAQAAMTATAMPGFGYNASLQAMVKDWHANTVRFNLSQGALQYEYTHGLSAYTDMVRNVIEQARSAGLIVILCMQTERYSCTPYEDGGLQKLPDLRTEQAWKQLLDSRLTHDKGVILEVFNEPSTTRACADGTFRHPDWKSWAHGCGREPDQGMLTVGRWLRQQAPENVLLFMGDGMDFGFSGFTVPRGMPSNSAYSVHPYQYVVRGNLTDSIHAWNTRFGNLAASGHAVIATEWDEGLKHCPNDPNQTITRYFIQRYLPAHAIGITVYGWDAPVQAPGYIVNSYNYPGNTATYQFVDPNSDGCGHDAGRILQKTFRAEAVQ</sequence>
<dbReference type="RefSeq" id="WP_226986205.1">
    <property type="nucleotide sequence ID" value="NZ_SZUV01000001.1"/>
</dbReference>
<dbReference type="InterPro" id="IPR017853">
    <property type="entry name" value="GH"/>
</dbReference>
<evidence type="ECO:0000313" key="6">
    <source>
        <dbReference type="EMBL" id="TQN52267.1"/>
    </source>
</evidence>
<dbReference type="AlphaFoldDB" id="A0A543Q7G5"/>
<proteinExistence type="inferred from homology"/>
<name>A0A543Q7G5_ACITH</name>
<dbReference type="SUPFAM" id="SSF51445">
    <property type="entry name" value="(Trans)glycosidases"/>
    <property type="match status" value="1"/>
</dbReference>
<dbReference type="Proteomes" id="UP000315403">
    <property type="component" value="Unassembled WGS sequence"/>
</dbReference>
<dbReference type="EMBL" id="SZUV01000001">
    <property type="protein sequence ID" value="TQN52267.1"/>
    <property type="molecule type" value="Genomic_DNA"/>
</dbReference>
<evidence type="ECO:0000259" key="5">
    <source>
        <dbReference type="Pfam" id="PF00150"/>
    </source>
</evidence>
<evidence type="ECO:0000256" key="1">
    <source>
        <dbReference type="ARBA" id="ARBA00022801"/>
    </source>
</evidence>
<dbReference type="InterPro" id="IPR001547">
    <property type="entry name" value="Glyco_hydro_5"/>
</dbReference>
<feature type="domain" description="Glycoside hydrolase family 5" evidence="5">
    <location>
        <begin position="114"/>
        <end position="360"/>
    </location>
</feature>
<keyword evidence="4" id="KW-0732">Signal</keyword>
<reference evidence="6 7" key="1">
    <citation type="submission" date="2019-03" db="EMBL/GenBank/DDBJ databases">
        <title>New insights into Acidothiobacillus thiooxidans sulfur metabolism through coupled gene expression, solution geochemistry, microscopy and spectroscopy analyses.</title>
        <authorList>
            <person name="Camacho D."/>
            <person name="Frazao R."/>
            <person name="Fouillen A."/>
            <person name="Nanci A."/>
            <person name="Lang B.F."/>
            <person name="Apte S.C."/>
            <person name="Baron C."/>
            <person name="Warren L.A."/>
        </authorList>
    </citation>
    <scope>NUCLEOTIDE SEQUENCE [LARGE SCALE GENOMIC DNA]</scope>
    <source>
        <strain evidence="6 7">ATCC 19377</strain>
    </source>
</reference>
<comment type="caution">
    <text evidence="6">The sequence shown here is derived from an EMBL/GenBank/DDBJ whole genome shotgun (WGS) entry which is preliminary data.</text>
</comment>
<dbReference type="Gene3D" id="3.20.20.80">
    <property type="entry name" value="Glycosidases"/>
    <property type="match status" value="1"/>
</dbReference>
<organism evidence="6 7">
    <name type="scientific">Acidithiobacillus thiooxidans ATCC 19377</name>
    <dbReference type="NCBI Taxonomy" id="637390"/>
    <lineage>
        <taxon>Bacteria</taxon>
        <taxon>Pseudomonadati</taxon>
        <taxon>Pseudomonadota</taxon>
        <taxon>Acidithiobacillia</taxon>
        <taxon>Acidithiobacillales</taxon>
        <taxon>Acidithiobacillaceae</taxon>
        <taxon>Acidithiobacillus</taxon>
    </lineage>
</organism>
<keyword evidence="2 3" id="KW-0326">Glycosidase</keyword>
<dbReference type="GO" id="GO:0000272">
    <property type="term" value="P:polysaccharide catabolic process"/>
    <property type="evidence" value="ECO:0007669"/>
    <property type="project" value="InterPro"/>
</dbReference>
<protein>
    <recommendedName>
        <fullName evidence="5">Glycoside hydrolase family 5 domain-containing protein</fullName>
    </recommendedName>
</protein>
<dbReference type="PROSITE" id="PS51257">
    <property type="entry name" value="PROKAR_LIPOPROTEIN"/>
    <property type="match status" value="1"/>
</dbReference>